<dbReference type="AlphaFoldDB" id="A0A914RRD8"/>
<dbReference type="InterPro" id="IPR036975">
    <property type="entry name" value="Importin-a_IBB_sf"/>
</dbReference>
<dbReference type="Gene3D" id="1.20.5.690">
    <property type="entry name" value="Importin-alpha, importin-beta-binding domain"/>
    <property type="match status" value="1"/>
</dbReference>
<sequence length="97" mass="11235">MSESINAENHLALSYVKPPCRPVTMLHFEYLLKGNELRRRRAECSVELRKQKRESEMMKRRNVDLSEQFESEDSSNEQKLESFSKGERLGLSSAAVS</sequence>
<evidence type="ECO:0000256" key="2">
    <source>
        <dbReference type="SAM" id="MobiDB-lite"/>
    </source>
</evidence>
<keyword evidence="4" id="KW-1185">Reference proteome</keyword>
<accession>A0A914RRD8</accession>
<dbReference type="WBParaSite" id="PEQ_0000739301-mRNA-1">
    <property type="protein sequence ID" value="PEQ_0000739301-mRNA-1"/>
    <property type="gene ID" value="PEQ_0000739301"/>
</dbReference>
<evidence type="ECO:0000256" key="1">
    <source>
        <dbReference type="PROSITE-ProRule" id="PRU00561"/>
    </source>
</evidence>
<name>A0A914RRD8_PAREQ</name>
<feature type="compositionally biased region" description="Basic and acidic residues" evidence="2">
    <location>
        <begin position="51"/>
        <end position="64"/>
    </location>
</feature>
<feature type="domain" description="IBB" evidence="3">
    <location>
        <begin position="1"/>
        <end position="70"/>
    </location>
</feature>
<dbReference type="GO" id="GO:0006606">
    <property type="term" value="P:protein import into nucleus"/>
    <property type="evidence" value="ECO:0007669"/>
    <property type="project" value="InterPro"/>
</dbReference>
<evidence type="ECO:0000313" key="5">
    <source>
        <dbReference type="WBParaSite" id="PEQ_0000739301-mRNA-1"/>
    </source>
</evidence>
<feature type="compositionally biased region" description="Basic and acidic residues" evidence="2">
    <location>
        <begin position="76"/>
        <end position="88"/>
    </location>
</feature>
<keyword evidence="1" id="KW-0813">Transport</keyword>
<protein>
    <submittedName>
        <fullName evidence="5">IBB domain-containing protein</fullName>
    </submittedName>
</protein>
<feature type="region of interest" description="Disordered" evidence="2">
    <location>
        <begin position="51"/>
        <end position="97"/>
    </location>
</feature>
<evidence type="ECO:0000259" key="3">
    <source>
        <dbReference type="PROSITE" id="PS51214"/>
    </source>
</evidence>
<dbReference type="InterPro" id="IPR016024">
    <property type="entry name" value="ARM-type_fold"/>
</dbReference>
<dbReference type="Pfam" id="PF01749">
    <property type="entry name" value="IBB"/>
    <property type="match status" value="1"/>
</dbReference>
<proteinExistence type="predicted"/>
<dbReference type="PROSITE" id="PS51214">
    <property type="entry name" value="IBB"/>
    <property type="match status" value="1"/>
</dbReference>
<evidence type="ECO:0000313" key="4">
    <source>
        <dbReference type="Proteomes" id="UP000887564"/>
    </source>
</evidence>
<organism evidence="4 5">
    <name type="scientific">Parascaris equorum</name>
    <name type="common">Equine roundworm</name>
    <dbReference type="NCBI Taxonomy" id="6256"/>
    <lineage>
        <taxon>Eukaryota</taxon>
        <taxon>Metazoa</taxon>
        <taxon>Ecdysozoa</taxon>
        <taxon>Nematoda</taxon>
        <taxon>Chromadorea</taxon>
        <taxon>Rhabditida</taxon>
        <taxon>Spirurina</taxon>
        <taxon>Ascaridomorpha</taxon>
        <taxon>Ascaridoidea</taxon>
        <taxon>Ascarididae</taxon>
        <taxon>Parascaris</taxon>
    </lineage>
</organism>
<dbReference type="Proteomes" id="UP000887564">
    <property type="component" value="Unplaced"/>
</dbReference>
<reference evidence="5" key="1">
    <citation type="submission" date="2022-11" db="UniProtKB">
        <authorList>
            <consortium name="WormBaseParasite"/>
        </authorList>
    </citation>
    <scope>IDENTIFICATION</scope>
</reference>
<dbReference type="SUPFAM" id="SSF48371">
    <property type="entry name" value="ARM repeat"/>
    <property type="match status" value="1"/>
</dbReference>
<dbReference type="InterPro" id="IPR002652">
    <property type="entry name" value="Importin-a_IBB"/>
</dbReference>
<dbReference type="GO" id="GO:0061608">
    <property type="term" value="F:nuclear import signal receptor activity"/>
    <property type="evidence" value="ECO:0007669"/>
    <property type="project" value="InterPro"/>
</dbReference>